<feature type="transmembrane region" description="Helical" evidence="7">
    <location>
        <begin position="132"/>
        <end position="151"/>
    </location>
</feature>
<accession>A0A846QGC2</accession>
<evidence type="ECO:0000256" key="5">
    <source>
        <dbReference type="ARBA" id="ARBA00022989"/>
    </source>
</evidence>
<evidence type="ECO:0000313" key="9">
    <source>
        <dbReference type="EMBL" id="NJB67348.1"/>
    </source>
</evidence>
<evidence type="ECO:0000256" key="4">
    <source>
        <dbReference type="ARBA" id="ARBA00022801"/>
    </source>
</evidence>
<comment type="caution">
    <text evidence="9">The sequence shown here is derived from an EMBL/GenBank/DDBJ whole genome shotgun (WGS) entry which is preliminary data.</text>
</comment>
<feature type="transmembrane region" description="Helical" evidence="7">
    <location>
        <begin position="158"/>
        <end position="182"/>
    </location>
</feature>
<feature type="transmembrane region" description="Helical" evidence="7">
    <location>
        <begin position="15"/>
        <end position="34"/>
    </location>
</feature>
<dbReference type="EMBL" id="JAATJA010000001">
    <property type="protein sequence ID" value="NJB67348.1"/>
    <property type="molecule type" value="Genomic_DNA"/>
</dbReference>
<evidence type="ECO:0000313" key="10">
    <source>
        <dbReference type="Proteomes" id="UP000580856"/>
    </source>
</evidence>
<keyword evidence="6 7" id="KW-0472">Membrane</keyword>
<reference evidence="9 10" key="1">
    <citation type="submission" date="2020-03" db="EMBL/GenBank/DDBJ databases">
        <title>Genomic Encyclopedia of Type Strains, Phase IV (KMG-IV): sequencing the most valuable type-strain genomes for metagenomic binning, comparative biology and taxonomic classification.</title>
        <authorList>
            <person name="Goeker M."/>
        </authorList>
    </citation>
    <scope>NUCLEOTIDE SEQUENCE [LARGE SCALE GENOMIC DNA]</scope>
    <source>
        <strain evidence="9 10">DSM 24233</strain>
    </source>
</reference>
<organism evidence="9 10">
    <name type="scientific">Desulfobaculum xiamenense</name>
    <dbReference type="NCBI Taxonomy" id="995050"/>
    <lineage>
        <taxon>Bacteria</taxon>
        <taxon>Pseudomonadati</taxon>
        <taxon>Thermodesulfobacteriota</taxon>
        <taxon>Desulfovibrionia</taxon>
        <taxon>Desulfovibrionales</taxon>
        <taxon>Desulfovibrionaceae</taxon>
        <taxon>Desulfobaculum</taxon>
    </lineage>
</organism>
<dbReference type="FunFam" id="1.20.1540.10:FF:000027">
    <property type="entry name" value="Rhomboid family intramembrane serine protease"/>
    <property type="match status" value="1"/>
</dbReference>
<dbReference type="GO" id="GO:0004252">
    <property type="term" value="F:serine-type endopeptidase activity"/>
    <property type="evidence" value="ECO:0007669"/>
    <property type="project" value="InterPro"/>
</dbReference>
<dbReference type="Pfam" id="PF01694">
    <property type="entry name" value="Rhomboid"/>
    <property type="match status" value="1"/>
</dbReference>
<dbReference type="PANTHER" id="PTHR43731">
    <property type="entry name" value="RHOMBOID PROTEASE"/>
    <property type="match status" value="1"/>
</dbReference>
<dbReference type="PANTHER" id="PTHR43731:SF14">
    <property type="entry name" value="PRESENILIN-ASSOCIATED RHOMBOID-LIKE PROTEIN, MITOCHONDRIAL"/>
    <property type="match status" value="1"/>
</dbReference>
<dbReference type="Gene3D" id="1.20.1540.10">
    <property type="entry name" value="Rhomboid-like"/>
    <property type="match status" value="1"/>
</dbReference>
<protein>
    <submittedName>
        <fullName evidence="9">Membrane associated rhomboid family serine protease</fullName>
    </submittedName>
</protein>
<dbReference type="AlphaFoldDB" id="A0A846QGC2"/>
<evidence type="ECO:0000256" key="2">
    <source>
        <dbReference type="ARBA" id="ARBA00009045"/>
    </source>
</evidence>
<dbReference type="RefSeq" id="WP_167940411.1">
    <property type="nucleotide sequence ID" value="NZ_JAATJA010000001.1"/>
</dbReference>
<feature type="transmembrane region" description="Helical" evidence="7">
    <location>
        <begin position="108"/>
        <end position="126"/>
    </location>
</feature>
<dbReference type="InterPro" id="IPR035952">
    <property type="entry name" value="Rhomboid-like_sf"/>
</dbReference>
<evidence type="ECO:0000256" key="1">
    <source>
        <dbReference type="ARBA" id="ARBA00004141"/>
    </source>
</evidence>
<comment type="similarity">
    <text evidence="2">Belongs to the peptidase S54 family.</text>
</comment>
<keyword evidence="3 7" id="KW-0812">Transmembrane</keyword>
<gene>
    <name evidence="9" type="ORF">GGQ74_000988</name>
</gene>
<dbReference type="Proteomes" id="UP000580856">
    <property type="component" value="Unassembled WGS sequence"/>
</dbReference>
<evidence type="ECO:0000259" key="8">
    <source>
        <dbReference type="Pfam" id="PF01694"/>
    </source>
</evidence>
<dbReference type="InterPro" id="IPR022764">
    <property type="entry name" value="Peptidase_S54_rhomboid_dom"/>
</dbReference>
<keyword evidence="10" id="KW-1185">Reference proteome</keyword>
<dbReference type="InterPro" id="IPR050925">
    <property type="entry name" value="Rhomboid_protease_S54"/>
</dbReference>
<feature type="domain" description="Peptidase S54 rhomboid" evidence="8">
    <location>
        <begin position="69"/>
        <end position="221"/>
    </location>
</feature>
<keyword evidence="5 7" id="KW-1133">Transmembrane helix</keyword>
<sequence>MFPIRDNIPRVHRPYAVWALIVANSIVFLITVSMPDRDVALLFHTLGVVPARFSDPVSAASMGYPPFGAYAFVSYMFLHGSWMHFIVNMWTLWIFADNIEDVMGPLRFLMFYLLSGLAALGAHMAFNLASPVPVVGASGAIAGVMGAYFLLYPHARVITVIPIIIIPFIIEVPALAYLGVWFLSQFFSGVFSAISPEHGGGIAWWAHAGGFLAGMLLLPFFRRKGRCYFCRIPEGDPTSVSTFRRR</sequence>
<dbReference type="SUPFAM" id="SSF144091">
    <property type="entry name" value="Rhomboid-like"/>
    <property type="match status" value="1"/>
</dbReference>
<dbReference type="GO" id="GO:0006508">
    <property type="term" value="P:proteolysis"/>
    <property type="evidence" value="ECO:0007669"/>
    <property type="project" value="UniProtKB-KW"/>
</dbReference>
<dbReference type="GO" id="GO:0016020">
    <property type="term" value="C:membrane"/>
    <property type="evidence" value="ECO:0007669"/>
    <property type="project" value="UniProtKB-SubCell"/>
</dbReference>
<name>A0A846QGC2_9BACT</name>
<keyword evidence="4" id="KW-0378">Hydrolase</keyword>
<comment type="subcellular location">
    <subcellularLocation>
        <location evidence="1">Membrane</location>
        <topology evidence="1">Multi-pass membrane protein</topology>
    </subcellularLocation>
</comment>
<evidence type="ECO:0000256" key="6">
    <source>
        <dbReference type="ARBA" id="ARBA00023136"/>
    </source>
</evidence>
<keyword evidence="9" id="KW-0645">Protease</keyword>
<evidence type="ECO:0000256" key="3">
    <source>
        <dbReference type="ARBA" id="ARBA00022692"/>
    </source>
</evidence>
<evidence type="ECO:0000256" key="7">
    <source>
        <dbReference type="SAM" id="Phobius"/>
    </source>
</evidence>
<feature type="transmembrane region" description="Helical" evidence="7">
    <location>
        <begin position="202"/>
        <end position="221"/>
    </location>
</feature>
<proteinExistence type="inferred from homology"/>
<feature type="transmembrane region" description="Helical" evidence="7">
    <location>
        <begin position="72"/>
        <end position="96"/>
    </location>
</feature>